<accession>A0A6G1I314</accession>
<keyword evidence="3" id="KW-1185">Reference proteome</keyword>
<dbReference type="EMBL" id="ML996691">
    <property type="protein sequence ID" value="KAF2402516.1"/>
    <property type="molecule type" value="Genomic_DNA"/>
</dbReference>
<protein>
    <submittedName>
        <fullName evidence="2">Uncharacterized protein</fullName>
    </submittedName>
</protein>
<proteinExistence type="predicted"/>
<dbReference type="Proteomes" id="UP000799640">
    <property type="component" value="Unassembled WGS sequence"/>
</dbReference>
<name>A0A6G1I314_9PEZI</name>
<feature type="region of interest" description="Disordered" evidence="1">
    <location>
        <begin position="43"/>
        <end position="88"/>
    </location>
</feature>
<organism evidence="2 3">
    <name type="scientific">Trichodelitschia bisporula</name>
    <dbReference type="NCBI Taxonomy" id="703511"/>
    <lineage>
        <taxon>Eukaryota</taxon>
        <taxon>Fungi</taxon>
        <taxon>Dikarya</taxon>
        <taxon>Ascomycota</taxon>
        <taxon>Pezizomycotina</taxon>
        <taxon>Dothideomycetes</taxon>
        <taxon>Dothideomycetes incertae sedis</taxon>
        <taxon>Phaeotrichales</taxon>
        <taxon>Phaeotrichaceae</taxon>
        <taxon>Trichodelitschia</taxon>
    </lineage>
</organism>
<sequence length="161" mass="17539">MTETPEVTPSCSSSTVVAQLDLTAISWLRNLPALVLRVKEHHPSLERSAPQSTSSKAASQKFGQSATKAQHAKHDTPHPTPSHIPSAASHPFQRFFVPQDADCRKAFRGEAICAQVTQNKRNQSQRPPVKSVNITMWRSPSAPGSCWAALPQNTLSVHDGQ</sequence>
<reference evidence="2" key="1">
    <citation type="journal article" date="2020" name="Stud. Mycol.">
        <title>101 Dothideomycetes genomes: a test case for predicting lifestyles and emergence of pathogens.</title>
        <authorList>
            <person name="Haridas S."/>
            <person name="Albert R."/>
            <person name="Binder M."/>
            <person name="Bloem J."/>
            <person name="Labutti K."/>
            <person name="Salamov A."/>
            <person name="Andreopoulos B."/>
            <person name="Baker S."/>
            <person name="Barry K."/>
            <person name="Bills G."/>
            <person name="Bluhm B."/>
            <person name="Cannon C."/>
            <person name="Castanera R."/>
            <person name="Culley D."/>
            <person name="Daum C."/>
            <person name="Ezra D."/>
            <person name="Gonzalez J."/>
            <person name="Henrissat B."/>
            <person name="Kuo A."/>
            <person name="Liang C."/>
            <person name="Lipzen A."/>
            <person name="Lutzoni F."/>
            <person name="Magnuson J."/>
            <person name="Mondo S."/>
            <person name="Nolan M."/>
            <person name="Ohm R."/>
            <person name="Pangilinan J."/>
            <person name="Park H.-J."/>
            <person name="Ramirez L."/>
            <person name="Alfaro M."/>
            <person name="Sun H."/>
            <person name="Tritt A."/>
            <person name="Yoshinaga Y."/>
            <person name="Zwiers L.-H."/>
            <person name="Turgeon B."/>
            <person name="Goodwin S."/>
            <person name="Spatafora J."/>
            <person name="Crous P."/>
            <person name="Grigoriev I."/>
        </authorList>
    </citation>
    <scope>NUCLEOTIDE SEQUENCE</scope>
    <source>
        <strain evidence="2">CBS 262.69</strain>
    </source>
</reference>
<evidence type="ECO:0000313" key="3">
    <source>
        <dbReference type="Proteomes" id="UP000799640"/>
    </source>
</evidence>
<evidence type="ECO:0000256" key="1">
    <source>
        <dbReference type="SAM" id="MobiDB-lite"/>
    </source>
</evidence>
<feature type="region of interest" description="Disordered" evidence="1">
    <location>
        <begin position="118"/>
        <end position="137"/>
    </location>
</feature>
<evidence type="ECO:0000313" key="2">
    <source>
        <dbReference type="EMBL" id="KAF2402516.1"/>
    </source>
</evidence>
<dbReference type="AlphaFoldDB" id="A0A6G1I314"/>
<feature type="compositionally biased region" description="Polar residues" evidence="1">
    <location>
        <begin position="49"/>
        <end position="68"/>
    </location>
</feature>
<gene>
    <name evidence="2" type="ORF">EJ06DRAFT_343339</name>
</gene>